<reference evidence="5" key="1">
    <citation type="submission" date="2018-08" db="EMBL/GenBank/DDBJ databases">
        <authorList>
            <person name="Zhang J."/>
            <person name="Du Z.-J."/>
        </authorList>
    </citation>
    <scope>NUCLEOTIDE SEQUENCE [LARGE SCALE GENOMIC DNA]</scope>
    <source>
        <strain evidence="5">KCTC 52655</strain>
    </source>
</reference>
<protein>
    <submittedName>
        <fullName evidence="4">SPOR domain-containing protein</fullName>
    </submittedName>
</protein>
<keyword evidence="2" id="KW-0812">Transmembrane</keyword>
<dbReference type="GO" id="GO:0032506">
    <property type="term" value="P:cytokinetic process"/>
    <property type="evidence" value="ECO:0007669"/>
    <property type="project" value="TreeGrafter"/>
</dbReference>
<dbReference type="PANTHER" id="PTHR38687">
    <property type="entry name" value="CELL DIVISION PROTEIN DEDD-RELATED"/>
    <property type="match status" value="1"/>
</dbReference>
<dbReference type="Gene3D" id="3.30.70.1070">
    <property type="entry name" value="Sporulation related repeat"/>
    <property type="match status" value="1"/>
</dbReference>
<dbReference type="Proteomes" id="UP000256561">
    <property type="component" value="Unassembled WGS sequence"/>
</dbReference>
<dbReference type="EMBL" id="QRHA01000012">
    <property type="protein sequence ID" value="RDV24327.1"/>
    <property type="molecule type" value="Genomic_DNA"/>
</dbReference>
<dbReference type="SUPFAM" id="SSF110997">
    <property type="entry name" value="Sporulation related repeat"/>
    <property type="match status" value="1"/>
</dbReference>
<dbReference type="OrthoDB" id="7069135at2"/>
<evidence type="ECO:0000313" key="4">
    <source>
        <dbReference type="EMBL" id="RDV24327.1"/>
    </source>
</evidence>
<dbReference type="AlphaFoldDB" id="A0A3D8M3K7"/>
<proteinExistence type="predicted"/>
<organism evidence="4 5">
    <name type="scientific">Alteromonas aestuariivivens</name>
    <dbReference type="NCBI Taxonomy" id="1938339"/>
    <lineage>
        <taxon>Bacteria</taxon>
        <taxon>Pseudomonadati</taxon>
        <taxon>Pseudomonadota</taxon>
        <taxon>Gammaproteobacteria</taxon>
        <taxon>Alteromonadales</taxon>
        <taxon>Alteromonadaceae</taxon>
        <taxon>Alteromonas/Salinimonas group</taxon>
        <taxon>Alteromonas</taxon>
    </lineage>
</organism>
<dbReference type="InterPro" id="IPR036680">
    <property type="entry name" value="SPOR-like_sf"/>
</dbReference>
<keyword evidence="2" id="KW-0472">Membrane</keyword>
<evidence type="ECO:0000256" key="1">
    <source>
        <dbReference type="SAM" id="MobiDB-lite"/>
    </source>
</evidence>
<sequence length="192" mass="20808">MASALQNRLVGTIILVALAVIFLPDILDGKKETSDDAFVSVPATPARKPIVDPEPFPAARVAKAAQRPVEVVEETAVDDPPVENAIQKPAAEKAEPDDLGNQTVVSEPDAKEEGSWVIQLGSFRHSKNVKQLLDKLENAGYRAFSRPIQTSSGPLTKVFVGPELERRKLEAAVPHLQELTGLKGKITEFEVK</sequence>
<dbReference type="GO" id="GO:0030428">
    <property type="term" value="C:cell septum"/>
    <property type="evidence" value="ECO:0007669"/>
    <property type="project" value="TreeGrafter"/>
</dbReference>
<feature type="region of interest" description="Disordered" evidence="1">
    <location>
        <begin position="81"/>
        <end position="110"/>
    </location>
</feature>
<dbReference type="GO" id="GO:0042834">
    <property type="term" value="F:peptidoglycan binding"/>
    <property type="evidence" value="ECO:0007669"/>
    <property type="project" value="InterPro"/>
</dbReference>
<name>A0A3D8M3K7_9ALTE</name>
<evidence type="ECO:0000256" key="2">
    <source>
        <dbReference type="SAM" id="Phobius"/>
    </source>
</evidence>
<dbReference type="GO" id="GO:0032153">
    <property type="term" value="C:cell division site"/>
    <property type="evidence" value="ECO:0007669"/>
    <property type="project" value="TreeGrafter"/>
</dbReference>
<dbReference type="InterPro" id="IPR007730">
    <property type="entry name" value="SPOR-like_dom"/>
</dbReference>
<dbReference type="PROSITE" id="PS51724">
    <property type="entry name" value="SPOR"/>
    <property type="match status" value="1"/>
</dbReference>
<accession>A0A3D8M3K7</accession>
<dbReference type="RefSeq" id="WP_115594256.1">
    <property type="nucleotide sequence ID" value="NZ_QRHA01000012.1"/>
</dbReference>
<dbReference type="InterPro" id="IPR052521">
    <property type="entry name" value="Cell_div_SPOR-domain"/>
</dbReference>
<dbReference type="Pfam" id="PF05036">
    <property type="entry name" value="SPOR"/>
    <property type="match status" value="1"/>
</dbReference>
<gene>
    <name evidence="4" type="ORF">DXV75_14930</name>
</gene>
<keyword evidence="2" id="KW-1133">Transmembrane helix</keyword>
<feature type="transmembrane region" description="Helical" evidence="2">
    <location>
        <begin position="9"/>
        <end position="27"/>
    </location>
</feature>
<comment type="caution">
    <text evidence="4">The sequence shown here is derived from an EMBL/GenBank/DDBJ whole genome shotgun (WGS) entry which is preliminary data.</text>
</comment>
<evidence type="ECO:0000313" key="5">
    <source>
        <dbReference type="Proteomes" id="UP000256561"/>
    </source>
</evidence>
<keyword evidence="5" id="KW-1185">Reference proteome</keyword>
<evidence type="ECO:0000259" key="3">
    <source>
        <dbReference type="PROSITE" id="PS51724"/>
    </source>
</evidence>
<feature type="domain" description="SPOR" evidence="3">
    <location>
        <begin position="110"/>
        <end position="189"/>
    </location>
</feature>
<dbReference type="PANTHER" id="PTHR38687:SF1">
    <property type="entry name" value="CELL DIVISION PROTEIN DEDD"/>
    <property type="match status" value="1"/>
</dbReference>